<evidence type="ECO:0000313" key="3">
    <source>
        <dbReference type="Proteomes" id="UP000442707"/>
    </source>
</evidence>
<comment type="caution">
    <text evidence="2">The sequence shown here is derived from an EMBL/GenBank/DDBJ whole genome shotgun (WGS) entry which is preliminary data.</text>
</comment>
<name>A0A6H9UNM7_9ACTN</name>
<evidence type="ECO:0000256" key="1">
    <source>
        <dbReference type="SAM" id="MobiDB-lite"/>
    </source>
</evidence>
<dbReference type="RefSeq" id="WP_150958389.1">
    <property type="nucleotide sequence ID" value="NZ_VZRB01000058.1"/>
</dbReference>
<sequence>MTAMQSRNTHRTERGSTDVPDSSPIELIRLSDEEQSVSLRIIGGTSFSGTDQYDALHAEIVVNTGFVSGRVELYLNAYDLDGWAEVLESVAAGRKATWLESGRSPRIMIDPTEENESGCTEVSVCDVTGSQVFVTVPIVNQPDWGAHDQLLAAVRSRFRLER</sequence>
<protein>
    <submittedName>
        <fullName evidence="2">Uncharacterized protein</fullName>
    </submittedName>
</protein>
<organism evidence="2 3">
    <name type="scientific">Streptomyces luteolifulvus</name>
    <dbReference type="NCBI Taxonomy" id="2615112"/>
    <lineage>
        <taxon>Bacteria</taxon>
        <taxon>Bacillati</taxon>
        <taxon>Actinomycetota</taxon>
        <taxon>Actinomycetes</taxon>
        <taxon>Kitasatosporales</taxon>
        <taxon>Streptomycetaceae</taxon>
        <taxon>Streptomyces</taxon>
    </lineage>
</organism>
<gene>
    <name evidence="2" type="ORF">F7R91_39430</name>
</gene>
<dbReference type="EMBL" id="VZRB01000058">
    <property type="protein sequence ID" value="KAB1139570.1"/>
    <property type="molecule type" value="Genomic_DNA"/>
</dbReference>
<dbReference type="Proteomes" id="UP000442707">
    <property type="component" value="Unassembled WGS sequence"/>
</dbReference>
<accession>A0A6H9UNM7</accession>
<dbReference type="Pfam" id="PF19384">
    <property type="entry name" value="DUF5959"/>
    <property type="match status" value="1"/>
</dbReference>
<evidence type="ECO:0000313" key="2">
    <source>
        <dbReference type="EMBL" id="KAB1139570.1"/>
    </source>
</evidence>
<keyword evidence="3" id="KW-1185">Reference proteome</keyword>
<dbReference type="AlphaFoldDB" id="A0A6H9UNM7"/>
<feature type="region of interest" description="Disordered" evidence="1">
    <location>
        <begin position="1"/>
        <end position="24"/>
    </location>
</feature>
<proteinExistence type="predicted"/>
<dbReference type="InterPro" id="IPR046003">
    <property type="entry name" value="DUF5959"/>
</dbReference>
<reference evidence="2 3" key="1">
    <citation type="submission" date="2019-09" db="EMBL/GenBank/DDBJ databases">
        <title>Screening of Novel Bioactive Compounds from Soil-Associated.</title>
        <authorList>
            <person name="Zhao S."/>
        </authorList>
    </citation>
    <scope>NUCLEOTIDE SEQUENCE [LARGE SCALE GENOMIC DNA]</scope>
    <source>
        <strain evidence="2 3">HIT-DPA4</strain>
    </source>
</reference>